<organism evidence="1 2">
    <name type="scientific">Methylobacterium iners</name>
    <dbReference type="NCBI Taxonomy" id="418707"/>
    <lineage>
        <taxon>Bacteria</taxon>
        <taxon>Pseudomonadati</taxon>
        <taxon>Pseudomonadota</taxon>
        <taxon>Alphaproteobacteria</taxon>
        <taxon>Hyphomicrobiales</taxon>
        <taxon>Methylobacteriaceae</taxon>
        <taxon>Methylobacterium</taxon>
    </lineage>
</organism>
<dbReference type="EMBL" id="BPQP01000030">
    <property type="protein sequence ID" value="GJD94924.1"/>
    <property type="molecule type" value="Genomic_DNA"/>
</dbReference>
<protein>
    <submittedName>
        <fullName evidence="1">Uncharacterized protein</fullName>
    </submittedName>
</protein>
<evidence type="ECO:0000313" key="1">
    <source>
        <dbReference type="EMBL" id="GJD94924.1"/>
    </source>
</evidence>
<evidence type="ECO:0000313" key="2">
    <source>
        <dbReference type="Proteomes" id="UP001055125"/>
    </source>
</evidence>
<reference evidence="1" key="1">
    <citation type="journal article" date="2021" name="Front. Microbiol.">
        <title>Comprehensive Comparative Genomics and Phenotyping of Methylobacterium Species.</title>
        <authorList>
            <person name="Alessa O."/>
            <person name="Ogura Y."/>
            <person name="Fujitani Y."/>
            <person name="Takami H."/>
            <person name="Hayashi T."/>
            <person name="Sahin N."/>
            <person name="Tani A."/>
        </authorList>
    </citation>
    <scope>NUCLEOTIDE SEQUENCE</scope>
    <source>
        <strain evidence="1">DSM 19015</strain>
    </source>
</reference>
<reference evidence="1" key="2">
    <citation type="submission" date="2021-08" db="EMBL/GenBank/DDBJ databases">
        <authorList>
            <person name="Tani A."/>
            <person name="Ola A."/>
            <person name="Ogura Y."/>
            <person name="Katsura K."/>
            <person name="Hayashi T."/>
        </authorList>
    </citation>
    <scope>NUCLEOTIDE SEQUENCE</scope>
    <source>
        <strain evidence="1">DSM 19015</strain>
    </source>
</reference>
<dbReference type="Proteomes" id="UP001055125">
    <property type="component" value="Unassembled WGS sequence"/>
</dbReference>
<accession>A0ABQ4RXF7</accession>
<proteinExistence type="predicted"/>
<gene>
    <name evidence="1" type="ORF">OCOJLMKI_2131</name>
</gene>
<keyword evidence="2" id="KW-1185">Reference proteome</keyword>
<name>A0ABQ4RXF7_9HYPH</name>
<sequence length="54" mass="5596">MAGALVTKTDTSWYGLPARVSPWLDARPVQNACSVSSVCSTLGGASKQGETIAR</sequence>
<comment type="caution">
    <text evidence="1">The sequence shown here is derived from an EMBL/GenBank/DDBJ whole genome shotgun (WGS) entry which is preliminary data.</text>
</comment>